<dbReference type="GO" id="GO:0003688">
    <property type="term" value="F:DNA replication origin binding"/>
    <property type="evidence" value="ECO:0007669"/>
    <property type="project" value="TreeGrafter"/>
</dbReference>
<organism evidence="1 2">
    <name type="scientific">Perkinsus olseni</name>
    <name type="common">Perkinsus atlanticus</name>
    <dbReference type="NCBI Taxonomy" id="32597"/>
    <lineage>
        <taxon>Eukaryota</taxon>
        <taxon>Sar</taxon>
        <taxon>Alveolata</taxon>
        <taxon>Perkinsozoa</taxon>
        <taxon>Perkinsea</taxon>
        <taxon>Perkinsida</taxon>
        <taxon>Perkinsidae</taxon>
        <taxon>Perkinsus</taxon>
    </lineage>
</organism>
<protein>
    <submittedName>
        <fullName evidence="1">Origin recognition complex subunit 4</fullName>
    </submittedName>
</protein>
<gene>
    <name evidence="1" type="primary">ORC4</name>
    <name evidence="1" type="ORF">FOZ60_002305</name>
</gene>
<evidence type="ECO:0000313" key="1">
    <source>
        <dbReference type="EMBL" id="KAF4696075.1"/>
    </source>
</evidence>
<dbReference type="InterPro" id="IPR027417">
    <property type="entry name" value="P-loop_NTPase"/>
</dbReference>
<dbReference type="Proteomes" id="UP000541610">
    <property type="component" value="Unassembled WGS sequence"/>
</dbReference>
<dbReference type="Gene3D" id="3.40.50.300">
    <property type="entry name" value="P-loop containing nucleotide triphosphate hydrolases"/>
    <property type="match status" value="1"/>
</dbReference>
<dbReference type="OrthoDB" id="417727at2759"/>
<proteinExistence type="predicted"/>
<dbReference type="InterPro" id="IPR016527">
    <property type="entry name" value="ORC4"/>
</dbReference>
<sequence>MTALLSTILGVVFFNIEHGGGPAAWVTACRLAFCWPGGECLPTGSSLQVFLCFVMASRDLTCVFLREREQQQAEFNLERQRIFRHATVRGDAGEIASLVNREAAHAATSIRKASTSACEECGAPLSRSFLGPSPKVCYLCHRVLCAKLVKLLQYHHNPLGGLPSERLRMMRLHSEGYRAITEFDSSMRNYEGLARLVSQLGSTPPEIAMEVAPLEEAVNQRLRALVELQRQAAAVKSTHTADNTVQAGLLRWLRNTITEGKFQIAVARKNGNGAREAAEALLKLLIQSADLEESVSAVLIGPEGCGKSAALAAAVEELREQKPDLKVIVVHAKGSLSSSNDTAVLRDLHLKLVHEIQGREASLGLSSTAPNRQGWTFADYMAKVESLLKESTGELNCMVVVAAGEADQITIPIESVRIIQVHSPPTIDETRVALLAQFSMETGPEPLKYNAWLKESLETEAATKFLRQRVDRAVSMKEFVLDLLDRLSKPPSNRLLAFPSVSTVDGFSDMLLSGSEQLVLLGLARLHVKSFTPKNFESIQQELSLFDKRRLEVYGRGMYLQAFKNLRTLGLIQVFDATTACASGDLRTMPLSCLPCRCCHSLNTILESGIIHERFKGWATESIIQKQVEGLI</sequence>
<comment type="caution">
    <text evidence="1">The sequence shown here is derived from an EMBL/GenBank/DDBJ whole genome shotgun (WGS) entry which is preliminary data.</text>
</comment>
<dbReference type="EMBL" id="JABANP010000014">
    <property type="protein sequence ID" value="KAF4696075.1"/>
    <property type="molecule type" value="Genomic_DNA"/>
</dbReference>
<dbReference type="AlphaFoldDB" id="A0A7J6PIW3"/>
<dbReference type="PANTHER" id="PTHR12087:SF0">
    <property type="entry name" value="ORIGIN RECOGNITION COMPLEX SUBUNIT 4"/>
    <property type="match status" value="1"/>
</dbReference>
<reference evidence="1 2" key="1">
    <citation type="submission" date="2020-04" db="EMBL/GenBank/DDBJ databases">
        <title>Perkinsus olseni comparative genomics.</title>
        <authorList>
            <person name="Bogema D.R."/>
        </authorList>
    </citation>
    <scope>NUCLEOTIDE SEQUENCE [LARGE SCALE GENOMIC DNA]</scope>
    <source>
        <strain evidence="1">00978-12</strain>
    </source>
</reference>
<dbReference type="GO" id="GO:0005664">
    <property type="term" value="C:nuclear origin of replication recognition complex"/>
    <property type="evidence" value="ECO:0007669"/>
    <property type="project" value="TreeGrafter"/>
</dbReference>
<dbReference type="GO" id="GO:0006270">
    <property type="term" value="P:DNA replication initiation"/>
    <property type="evidence" value="ECO:0007669"/>
    <property type="project" value="TreeGrafter"/>
</dbReference>
<name>A0A7J6PIW3_PEROL</name>
<accession>A0A7J6PIW3</accession>
<evidence type="ECO:0000313" key="2">
    <source>
        <dbReference type="Proteomes" id="UP000541610"/>
    </source>
</evidence>
<dbReference type="PANTHER" id="PTHR12087">
    <property type="entry name" value="ORIGIN RECOGNITION COMPLEX SUBUNIT 4"/>
    <property type="match status" value="1"/>
</dbReference>